<evidence type="ECO:0000256" key="7">
    <source>
        <dbReference type="RuleBase" id="RU000682"/>
    </source>
</evidence>
<accession>A0A068WR38</accession>
<dbReference type="InterPro" id="IPR009057">
    <property type="entry name" value="Homeodomain-like_sf"/>
</dbReference>
<reference evidence="10 11" key="1">
    <citation type="journal article" date="2013" name="Nature">
        <title>The genomes of four tapeworm species reveal adaptations to parasitism.</title>
        <authorList>
            <person name="Tsai I.J."/>
            <person name="Zarowiecki M."/>
            <person name="Holroyd N."/>
            <person name="Garciarrubio A."/>
            <person name="Sanchez-Flores A."/>
            <person name="Brooks K.L."/>
            <person name="Tracey A."/>
            <person name="Bobes R.J."/>
            <person name="Fragoso G."/>
            <person name="Sciutto E."/>
            <person name="Aslett M."/>
            <person name="Beasley H."/>
            <person name="Bennett H.M."/>
            <person name="Cai J."/>
            <person name="Camicia F."/>
            <person name="Clark R."/>
            <person name="Cucher M."/>
            <person name="De Silva N."/>
            <person name="Day T.A."/>
            <person name="Deplazes P."/>
            <person name="Estrada K."/>
            <person name="Fernandez C."/>
            <person name="Holland P.W."/>
            <person name="Hou J."/>
            <person name="Hu S."/>
            <person name="Huckvale T."/>
            <person name="Hung S.S."/>
            <person name="Kamenetzky L."/>
            <person name="Keane J.A."/>
            <person name="Kiss F."/>
            <person name="Koziol U."/>
            <person name="Lambert O."/>
            <person name="Liu K."/>
            <person name="Luo X."/>
            <person name="Luo Y."/>
            <person name="Macchiaroli N."/>
            <person name="Nichol S."/>
            <person name="Paps J."/>
            <person name="Parkinson J."/>
            <person name="Pouchkina-Stantcheva N."/>
            <person name="Riddiford N."/>
            <person name="Rosenzvit M."/>
            <person name="Salinas G."/>
            <person name="Wasmuth J.D."/>
            <person name="Zamanian M."/>
            <person name="Zheng Y."/>
            <person name="Cai X."/>
            <person name="Soberon X."/>
            <person name="Olson P.D."/>
            <person name="Laclette J.P."/>
            <person name="Brehm K."/>
            <person name="Berriman M."/>
            <person name="Garciarrubio A."/>
            <person name="Bobes R.J."/>
            <person name="Fragoso G."/>
            <person name="Sanchez-Flores A."/>
            <person name="Estrada K."/>
            <person name="Cevallos M.A."/>
            <person name="Morett E."/>
            <person name="Gonzalez V."/>
            <person name="Portillo T."/>
            <person name="Ochoa-Leyva A."/>
            <person name="Jose M.V."/>
            <person name="Sciutto E."/>
            <person name="Landa A."/>
            <person name="Jimenez L."/>
            <person name="Valdes V."/>
            <person name="Carrero J.C."/>
            <person name="Larralde C."/>
            <person name="Morales-Montor J."/>
            <person name="Limon-Lason J."/>
            <person name="Soberon X."/>
            <person name="Laclette J.P."/>
        </authorList>
    </citation>
    <scope>NUCLEOTIDE SEQUENCE [LARGE SCALE GENOMIC DNA]</scope>
</reference>
<evidence type="ECO:0000256" key="4">
    <source>
        <dbReference type="ARBA" id="ARBA00023155"/>
    </source>
</evidence>
<dbReference type="GO" id="GO:0000978">
    <property type="term" value="F:RNA polymerase II cis-regulatory region sequence-specific DNA binding"/>
    <property type="evidence" value="ECO:0007669"/>
    <property type="project" value="TreeGrafter"/>
</dbReference>
<dbReference type="InterPro" id="IPR017970">
    <property type="entry name" value="Homeobox_CS"/>
</dbReference>
<dbReference type="PANTHER" id="PTHR24340">
    <property type="entry name" value="HOMEOBOX PROTEIN NKX"/>
    <property type="match status" value="1"/>
</dbReference>
<evidence type="ECO:0000256" key="8">
    <source>
        <dbReference type="SAM" id="MobiDB-lite"/>
    </source>
</evidence>
<dbReference type="SMART" id="SM00389">
    <property type="entry name" value="HOX"/>
    <property type="match status" value="1"/>
</dbReference>
<dbReference type="OrthoDB" id="3137333at2759"/>
<dbReference type="GO" id="GO:0000981">
    <property type="term" value="F:DNA-binding transcription factor activity, RNA polymerase II-specific"/>
    <property type="evidence" value="ECO:0007669"/>
    <property type="project" value="InterPro"/>
</dbReference>
<dbReference type="GO" id="GO:0005634">
    <property type="term" value="C:nucleus"/>
    <property type="evidence" value="ECO:0007669"/>
    <property type="project" value="UniProtKB-SubCell"/>
</dbReference>
<proteinExistence type="predicted"/>
<evidence type="ECO:0000259" key="9">
    <source>
        <dbReference type="PROSITE" id="PS50071"/>
    </source>
</evidence>
<evidence type="ECO:0000256" key="3">
    <source>
        <dbReference type="ARBA" id="ARBA00023125"/>
    </source>
</evidence>
<feature type="compositionally biased region" description="Polar residues" evidence="8">
    <location>
        <begin position="456"/>
        <end position="474"/>
    </location>
</feature>
<comment type="subcellular location">
    <subcellularLocation>
        <location evidence="1 6 7">Nucleus</location>
    </subcellularLocation>
</comment>
<evidence type="ECO:0000256" key="6">
    <source>
        <dbReference type="PROSITE-ProRule" id="PRU00108"/>
    </source>
</evidence>
<feature type="region of interest" description="Disordered" evidence="8">
    <location>
        <begin position="315"/>
        <end position="356"/>
    </location>
</feature>
<feature type="compositionally biased region" description="Low complexity" evidence="8">
    <location>
        <begin position="177"/>
        <end position="190"/>
    </location>
</feature>
<evidence type="ECO:0000313" key="11">
    <source>
        <dbReference type="Proteomes" id="UP000492820"/>
    </source>
</evidence>
<feature type="region of interest" description="Disordered" evidence="8">
    <location>
        <begin position="176"/>
        <end position="210"/>
    </location>
</feature>
<dbReference type="Proteomes" id="UP000492820">
    <property type="component" value="Unassembled WGS sequence"/>
</dbReference>
<keyword evidence="4 6" id="KW-0371">Homeobox</keyword>
<evidence type="ECO:0000313" key="12">
    <source>
        <dbReference type="WBParaSite" id="EgrG_000232400"/>
    </source>
</evidence>
<feature type="domain" description="Homeobox" evidence="9">
    <location>
        <begin position="247"/>
        <end position="307"/>
    </location>
</feature>
<dbReference type="InterPro" id="IPR001356">
    <property type="entry name" value="HD"/>
</dbReference>
<feature type="region of interest" description="Disordered" evidence="8">
    <location>
        <begin position="224"/>
        <end position="251"/>
    </location>
</feature>
<feature type="compositionally biased region" description="Polar residues" evidence="8">
    <location>
        <begin position="338"/>
        <end position="356"/>
    </location>
</feature>
<feature type="compositionally biased region" description="Polar residues" evidence="8">
    <location>
        <begin position="227"/>
        <end position="247"/>
    </location>
</feature>
<dbReference type="AlphaFoldDB" id="A0A068WR38"/>
<dbReference type="SUPFAM" id="SSF46689">
    <property type="entry name" value="Homeodomain-like"/>
    <property type="match status" value="1"/>
</dbReference>
<organism evidence="10">
    <name type="scientific">Echinococcus granulosus</name>
    <name type="common">Hydatid tapeworm</name>
    <dbReference type="NCBI Taxonomy" id="6210"/>
    <lineage>
        <taxon>Eukaryota</taxon>
        <taxon>Metazoa</taxon>
        <taxon>Spiralia</taxon>
        <taxon>Lophotrochozoa</taxon>
        <taxon>Platyhelminthes</taxon>
        <taxon>Cestoda</taxon>
        <taxon>Eucestoda</taxon>
        <taxon>Cyclophyllidea</taxon>
        <taxon>Taeniidae</taxon>
        <taxon>Echinococcus</taxon>
        <taxon>Echinococcus granulosus group</taxon>
    </lineage>
</organism>
<evidence type="ECO:0000256" key="1">
    <source>
        <dbReference type="ARBA" id="ARBA00004123"/>
    </source>
</evidence>
<keyword evidence="5 6" id="KW-0539">Nucleus</keyword>
<evidence type="ECO:0000256" key="2">
    <source>
        <dbReference type="ARBA" id="ARBA00022473"/>
    </source>
</evidence>
<dbReference type="WBParaSite" id="EgrG_000232400">
    <property type="protein sequence ID" value="EgrG_000232400"/>
    <property type="gene ID" value="EgrG_000232400"/>
</dbReference>
<dbReference type="PRINTS" id="PR00024">
    <property type="entry name" value="HOMEOBOX"/>
</dbReference>
<sequence length="512" mass="57003">MASSYVDGDSTPDIPLALDSKKTGKQWNESAELKRGNVVSLIDDGIARNSENKPKMDPPESSLTLLQNSSQTMGSSQPSNFLFSHSSHWYNGMADPRALNEYDYLSCFMGATNAVSAANPCPMALQSRNTPLEETNLQQKIGLSMPSSFPSSAPFLYSQPSSVSALSSYTPYTPAYTSPSIQQPPSQTSPMIPPPGLTPGACQSANRDYETQRTAAAMAVALAAHRQTPQSQQKTQVGTGHHPQQFSQRRKRRVLFSQVQVLELEKRFKQQKYLNAPEREHLAQLINLTPTQVKIWFQNHRYKCKRAFKEKEDQLVTMSQSSNNGILHENKDDDIPSGRSSPNDMNSTKSDMQTTSEMLQPLSDEGRFSLTSEPKERFSAFESTIPPPDTKFFPGSAPPYSGYSGQTMFLFGPREPRRECENGCSDICRSYFNHCISDCDSSKRLTASIFSSNMNPEALSSTTDYPPNSTNSKPTFEGYQRTSAEETAVPSKHAFGVEMRDNEYAMRNMDFY</sequence>
<dbReference type="Pfam" id="PF00046">
    <property type="entry name" value="Homeodomain"/>
    <property type="match status" value="1"/>
</dbReference>
<name>A0A068WR38_ECHGR</name>
<feature type="DNA-binding region" description="Homeobox" evidence="6">
    <location>
        <begin position="249"/>
        <end position="308"/>
    </location>
</feature>
<feature type="region of interest" description="Disordered" evidence="8">
    <location>
        <begin position="1"/>
        <end position="29"/>
    </location>
</feature>
<dbReference type="Gene3D" id="1.10.10.60">
    <property type="entry name" value="Homeodomain-like"/>
    <property type="match status" value="1"/>
</dbReference>
<dbReference type="EMBL" id="LK028580">
    <property type="protein sequence ID" value="CDS20126.1"/>
    <property type="molecule type" value="Genomic_DNA"/>
</dbReference>
<reference evidence="12" key="3">
    <citation type="submission" date="2020-10" db="UniProtKB">
        <authorList>
            <consortium name="WormBaseParasite"/>
        </authorList>
    </citation>
    <scope>IDENTIFICATION</scope>
</reference>
<dbReference type="CDD" id="cd00086">
    <property type="entry name" value="homeodomain"/>
    <property type="match status" value="1"/>
</dbReference>
<evidence type="ECO:0000256" key="5">
    <source>
        <dbReference type="ARBA" id="ARBA00023242"/>
    </source>
</evidence>
<gene>
    <name evidence="12" type="primary">EGR_01846</name>
    <name evidence="10" type="ORF">EgrG_000232400</name>
</gene>
<dbReference type="PROSITE" id="PS00027">
    <property type="entry name" value="HOMEOBOX_1"/>
    <property type="match status" value="1"/>
</dbReference>
<dbReference type="InterPro" id="IPR020479">
    <property type="entry name" value="HD_metazoa"/>
</dbReference>
<keyword evidence="3 6" id="KW-0238">DNA-binding</keyword>
<dbReference type="InterPro" id="IPR050394">
    <property type="entry name" value="Homeobox_NK-like"/>
</dbReference>
<reference evidence="10" key="2">
    <citation type="submission" date="2014-06" db="EMBL/GenBank/DDBJ databases">
        <authorList>
            <person name="Aslett M."/>
        </authorList>
    </citation>
    <scope>NUCLEOTIDE SEQUENCE</scope>
</reference>
<dbReference type="GO" id="GO:0030154">
    <property type="term" value="P:cell differentiation"/>
    <property type="evidence" value="ECO:0007669"/>
    <property type="project" value="TreeGrafter"/>
</dbReference>
<dbReference type="PANTHER" id="PTHR24340:SF41">
    <property type="entry name" value="MUSCLE-SPECIFIC HOMEOBOX PROTEIN TINMAN-RELATED"/>
    <property type="match status" value="1"/>
</dbReference>
<keyword evidence="2" id="KW-0217">Developmental protein</keyword>
<protein>
    <submittedName>
        <fullName evidence="10 12">NK2</fullName>
    </submittedName>
</protein>
<evidence type="ECO:0000313" key="10">
    <source>
        <dbReference type="EMBL" id="CDS20126.1"/>
    </source>
</evidence>
<dbReference type="PROSITE" id="PS50071">
    <property type="entry name" value="HOMEOBOX_2"/>
    <property type="match status" value="1"/>
</dbReference>
<feature type="region of interest" description="Disordered" evidence="8">
    <location>
        <begin position="456"/>
        <end position="477"/>
    </location>
</feature>
<feature type="compositionally biased region" description="Polar residues" evidence="8">
    <location>
        <begin position="316"/>
        <end position="325"/>
    </location>
</feature>